<sequence length="160" mass="17541">MGISQMFARKVIAASISGSLFAVVLGLIVTDPFVGEAGSAGEYFRGAIISIPFYLLYSFPVILIYGTLTSAVSDLLAFFISNHTNRKLELYISLILHLLFGSILYGVSLAAAVLFFITDYILRRKQFGSWRNALKSLGLPVLVWIVFMGGVYVMDASLLK</sequence>
<feature type="transmembrane region" description="Helical" evidence="1">
    <location>
        <begin position="91"/>
        <end position="117"/>
    </location>
</feature>
<dbReference type="eggNOG" id="ENOG503322Y">
    <property type="taxonomic scope" value="Bacteria"/>
</dbReference>
<accession>A0A160M6T4</accession>
<organism evidence="2 3">
    <name type="scientific">Cytobacillus oceanisediminis 2691</name>
    <dbReference type="NCBI Taxonomy" id="1196031"/>
    <lineage>
        <taxon>Bacteria</taxon>
        <taxon>Bacillati</taxon>
        <taxon>Bacillota</taxon>
        <taxon>Bacilli</taxon>
        <taxon>Bacillales</taxon>
        <taxon>Bacillaceae</taxon>
        <taxon>Cytobacillus</taxon>
    </lineage>
</organism>
<dbReference type="EMBL" id="CP015506">
    <property type="protein sequence ID" value="AND38132.1"/>
    <property type="molecule type" value="Genomic_DNA"/>
</dbReference>
<keyword evidence="1" id="KW-1133">Transmembrane helix</keyword>
<dbReference type="Proteomes" id="UP000077856">
    <property type="component" value="Chromosome"/>
</dbReference>
<evidence type="ECO:0000313" key="2">
    <source>
        <dbReference type="EMBL" id="AND38132.1"/>
    </source>
</evidence>
<feature type="transmembrane region" description="Helical" evidence="1">
    <location>
        <begin position="12"/>
        <end position="34"/>
    </location>
</feature>
<reference evidence="2 3" key="1">
    <citation type="submission" date="2016-04" db="EMBL/GenBank/DDBJ databases">
        <title>Complete genome sequence of Bacillus oceanisediminis strain 2691.</title>
        <authorList>
            <person name="Jeong H."/>
            <person name="Kim H.J."/>
            <person name="Lee D.-W."/>
        </authorList>
    </citation>
    <scope>NUCLEOTIDE SEQUENCE [LARGE SCALE GENOMIC DNA]</scope>
    <source>
        <strain evidence="2 3">2691</strain>
    </source>
</reference>
<proteinExistence type="predicted"/>
<evidence type="ECO:0000313" key="3">
    <source>
        <dbReference type="Proteomes" id="UP000077856"/>
    </source>
</evidence>
<dbReference type="RefSeq" id="WP_019381074.1">
    <property type="nucleotide sequence ID" value="NZ_CP015506.1"/>
</dbReference>
<protein>
    <submittedName>
        <fullName evidence="2">Uncharacterized protein</fullName>
    </submittedName>
</protein>
<name>A0A160M6T4_9BACI</name>
<dbReference type="KEGG" id="bon:A361_02990"/>
<feature type="transmembrane region" description="Helical" evidence="1">
    <location>
        <begin position="137"/>
        <end position="154"/>
    </location>
</feature>
<dbReference type="AlphaFoldDB" id="A0A160M6T4"/>
<keyword evidence="1" id="KW-0812">Transmembrane</keyword>
<gene>
    <name evidence="2" type="ORF">A361_02990</name>
</gene>
<keyword evidence="1" id="KW-0472">Membrane</keyword>
<feature type="transmembrane region" description="Helical" evidence="1">
    <location>
        <begin position="54"/>
        <end position="79"/>
    </location>
</feature>
<evidence type="ECO:0000256" key="1">
    <source>
        <dbReference type="SAM" id="Phobius"/>
    </source>
</evidence>